<reference evidence="4" key="1">
    <citation type="submission" date="2015-02" db="EMBL/GenBank/DDBJ databases">
        <title>Description and complete genome sequence of the first cultured representative of the subdivision 5 of the Verrucomicrobia phylum.</title>
        <authorList>
            <person name="Spring S."/>
            <person name="Bunk B."/>
            <person name="Sproer C."/>
            <person name="Klenk H.-P."/>
        </authorList>
    </citation>
    <scope>NUCLEOTIDE SEQUENCE [LARGE SCALE GENOMIC DNA]</scope>
    <source>
        <strain evidence="4">L21-Fru-AB</strain>
    </source>
</reference>
<dbReference type="AlphaFoldDB" id="A0A0G3EG03"/>
<dbReference type="OrthoDB" id="9762705at2"/>
<sequence>MNLNVGFVSTRFAGTDGVSLESAKWARVLESYGHRIFWYAGRIDREPAVSHCVPEAHFEHPETVWFEPRLWGHTERDPLVSERLRDAAAYLKATLYDFRRRFDLQVLIAENALTIPMHVPLGIALTEFLAETRMPAVAHHHDFYWERMRFSVNCISDYLDSVFPPRDPQIQHVVINQAAREELSWRRGLSSQLIPNVFDFERPPPEPDEFTQNVRQDLGFSDEDILILQPTRIVPRKGIEHAIQLVEQLGDPRCKLIISHEAGDEGFEYRHILAEMAHEAGVDLHFISTRISEMRHVTEEGKKVYTLWDLYPHVEFVTYPSLYEGFGNAFLEAVYFKLPILINRYAIFARDIEPKGFRVPTMEGYLTRHVLREVKRLLEDLDYRRQVVEHNYAVARRFFSYAELRRCLRMLITNITGTEDDA</sequence>
<keyword evidence="1 3" id="KW-0808">Transferase</keyword>
<evidence type="ECO:0000313" key="4">
    <source>
        <dbReference type="Proteomes" id="UP000035268"/>
    </source>
</evidence>
<keyword evidence="4" id="KW-1185">Reference proteome</keyword>
<organism evidence="3 4">
    <name type="scientific">Kiritimatiella glycovorans</name>
    <dbReference type="NCBI Taxonomy" id="1307763"/>
    <lineage>
        <taxon>Bacteria</taxon>
        <taxon>Pseudomonadati</taxon>
        <taxon>Kiritimatiellota</taxon>
        <taxon>Kiritimatiellia</taxon>
        <taxon>Kiritimatiellales</taxon>
        <taxon>Kiritimatiellaceae</taxon>
        <taxon>Kiritimatiella</taxon>
    </lineage>
</organism>
<dbReference type="PATRIC" id="fig|1609981.3.peg.2216"/>
<name>A0A0G3EG03_9BACT</name>
<dbReference type="Gene3D" id="3.40.50.2000">
    <property type="entry name" value="Glycogen Phosphorylase B"/>
    <property type="match status" value="1"/>
</dbReference>
<dbReference type="GO" id="GO:0016757">
    <property type="term" value="F:glycosyltransferase activity"/>
    <property type="evidence" value="ECO:0007669"/>
    <property type="project" value="InterPro"/>
</dbReference>
<dbReference type="KEGG" id="vbl:L21SP4_02130"/>
<reference evidence="3 4" key="2">
    <citation type="journal article" date="2016" name="ISME J.">
        <title>Characterization of the first cultured representative of Verrucomicrobia subdivision 5 indicates the proposal of a novel phylum.</title>
        <authorList>
            <person name="Spring S."/>
            <person name="Bunk B."/>
            <person name="Sproer C."/>
            <person name="Schumann P."/>
            <person name="Rohde M."/>
            <person name="Tindall B.J."/>
            <person name="Klenk H.P."/>
        </authorList>
    </citation>
    <scope>NUCLEOTIDE SEQUENCE [LARGE SCALE GENOMIC DNA]</scope>
    <source>
        <strain evidence="3 4">L21-Fru-AB</strain>
    </source>
</reference>
<dbReference type="CDD" id="cd03801">
    <property type="entry name" value="GT4_PimA-like"/>
    <property type="match status" value="1"/>
</dbReference>
<dbReference type="RefSeq" id="WP_052882600.1">
    <property type="nucleotide sequence ID" value="NZ_CP010904.1"/>
</dbReference>
<dbReference type="Proteomes" id="UP000035268">
    <property type="component" value="Chromosome"/>
</dbReference>
<dbReference type="InterPro" id="IPR001296">
    <property type="entry name" value="Glyco_trans_1"/>
</dbReference>
<dbReference type="STRING" id="1307763.L21SP4_02130"/>
<dbReference type="PANTHER" id="PTHR46401:SF2">
    <property type="entry name" value="GLYCOSYLTRANSFERASE WBBK-RELATED"/>
    <property type="match status" value="1"/>
</dbReference>
<proteinExistence type="predicted"/>
<accession>A0A0G3EG03</accession>
<dbReference type="GO" id="GO:0009103">
    <property type="term" value="P:lipopolysaccharide biosynthetic process"/>
    <property type="evidence" value="ECO:0007669"/>
    <property type="project" value="TreeGrafter"/>
</dbReference>
<protein>
    <submittedName>
        <fullName evidence="3">Glycosyltransferase group 1</fullName>
    </submittedName>
</protein>
<evidence type="ECO:0000259" key="2">
    <source>
        <dbReference type="Pfam" id="PF00534"/>
    </source>
</evidence>
<dbReference type="SUPFAM" id="SSF53756">
    <property type="entry name" value="UDP-Glycosyltransferase/glycogen phosphorylase"/>
    <property type="match status" value="1"/>
</dbReference>
<feature type="domain" description="Glycosyl transferase family 1" evidence="2">
    <location>
        <begin position="212"/>
        <end position="387"/>
    </location>
</feature>
<dbReference type="EMBL" id="CP010904">
    <property type="protein sequence ID" value="AKJ65361.1"/>
    <property type="molecule type" value="Genomic_DNA"/>
</dbReference>
<evidence type="ECO:0000256" key="1">
    <source>
        <dbReference type="ARBA" id="ARBA00022679"/>
    </source>
</evidence>
<dbReference type="Pfam" id="PF00534">
    <property type="entry name" value="Glycos_transf_1"/>
    <property type="match status" value="1"/>
</dbReference>
<gene>
    <name evidence="3" type="ORF">L21SP4_02130</name>
</gene>
<dbReference type="PANTHER" id="PTHR46401">
    <property type="entry name" value="GLYCOSYLTRANSFERASE WBBK-RELATED"/>
    <property type="match status" value="1"/>
</dbReference>
<evidence type="ECO:0000313" key="3">
    <source>
        <dbReference type="EMBL" id="AKJ65361.1"/>
    </source>
</evidence>